<dbReference type="OrthoDB" id="5327667at2"/>
<evidence type="ECO:0000256" key="6">
    <source>
        <dbReference type="ARBA" id="ARBA00023295"/>
    </source>
</evidence>
<dbReference type="GO" id="GO:0042742">
    <property type="term" value="P:defense response to bacterium"/>
    <property type="evidence" value="ECO:0007669"/>
    <property type="project" value="UniProtKB-KW"/>
</dbReference>
<dbReference type="GO" id="GO:0016998">
    <property type="term" value="P:cell wall macromolecule catabolic process"/>
    <property type="evidence" value="ECO:0007669"/>
    <property type="project" value="InterPro"/>
</dbReference>
<dbReference type="CDD" id="cd00737">
    <property type="entry name" value="lyz_endolysin_autolysin"/>
    <property type="match status" value="1"/>
</dbReference>
<evidence type="ECO:0000256" key="1">
    <source>
        <dbReference type="ARBA" id="ARBA00000632"/>
    </source>
</evidence>
<dbReference type="PANTHER" id="PTHR38107">
    <property type="match status" value="1"/>
</dbReference>
<keyword evidence="6 7" id="KW-0326">Glycosidase</keyword>
<keyword evidence="9" id="KW-1185">Reference proteome</keyword>
<dbReference type="RefSeq" id="WP_147057741.1">
    <property type="nucleotide sequence ID" value="NZ_CP042437.1"/>
</dbReference>
<accession>A0A5B8W5R5</accession>
<evidence type="ECO:0000256" key="4">
    <source>
        <dbReference type="ARBA" id="ARBA00022801"/>
    </source>
</evidence>
<dbReference type="InterPro" id="IPR023346">
    <property type="entry name" value="Lysozyme-like_dom_sf"/>
</dbReference>
<name>A0A5B8W5R5_9SPHI</name>
<evidence type="ECO:0000256" key="2">
    <source>
        <dbReference type="ARBA" id="ARBA00022529"/>
    </source>
</evidence>
<keyword evidence="4 7" id="KW-0378">Hydrolase</keyword>
<keyword evidence="2 7" id="KW-0929">Antimicrobial</keyword>
<dbReference type="Proteomes" id="UP000321362">
    <property type="component" value="Chromosome"/>
</dbReference>
<dbReference type="InterPro" id="IPR002196">
    <property type="entry name" value="Glyco_hydro_24"/>
</dbReference>
<keyword evidence="5" id="KW-1035">Host cytoplasm</keyword>
<dbReference type="GO" id="GO:0003796">
    <property type="term" value="F:lysozyme activity"/>
    <property type="evidence" value="ECO:0007669"/>
    <property type="project" value="UniProtKB-EC"/>
</dbReference>
<proteinExistence type="inferred from homology"/>
<dbReference type="GO" id="GO:0031640">
    <property type="term" value="P:killing of cells of another organism"/>
    <property type="evidence" value="ECO:0007669"/>
    <property type="project" value="UniProtKB-KW"/>
</dbReference>
<dbReference type="InterPro" id="IPR034690">
    <property type="entry name" value="Endolysin_T4_type"/>
</dbReference>
<evidence type="ECO:0000313" key="9">
    <source>
        <dbReference type="Proteomes" id="UP000321362"/>
    </source>
</evidence>
<dbReference type="EMBL" id="CP042437">
    <property type="protein sequence ID" value="QEC78777.1"/>
    <property type="molecule type" value="Genomic_DNA"/>
</dbReference>
<dbReference type="AlphaFoldDB" id="A0A5B8W5R5"/>
<evidence type="ECO:0000313" key="8">
    <source>
        <dbReference type="EMBL" id="QEC78777.1"/>
    </source>
</evidence>
<dbReference type="KEGG" id="mgk:FSB76_23535"/>
<evidence type="ECO:0000256" key="5">
    <source>
        <dbReference type="ARBA" id="ARBA00023200"/>
    </source>
</evidence>
<sequence length="160" mass="17669">MRIDAAGRDFIYKQEGVRLKAYYDVAEVATIGVGMTYYPATGKNVKIGDIISLEQCDSMFIAMVKSYEDAVNKAVKVPLNQSQFNALVSFTYNVGIGNATKGFLGSTLLKRINAKASPDLIKAAFSMWIKASGKVIPDLKTRRTLEADMFIKSMNNEHNI</sequence>
<protein>
    <recommendedName>
        <fullName evidence="7">Lysozyme</fullName>
        <ecNumber evidence="7">3.2.1.17</ecNumber>
    </recommendedName>
</protein>
<dbReference type="HAMAP" id="MF_04110">
    <property type="entry name" value="ENDOLYSIN_T4"/>
    <property type="match status" value="1"/>
</dbReference>
<evidence type="ECO:0000256" key="3">
    <source>
        <dbReference type="ARBA" id="ARBA00022638"/>
    </source>
</evidence>
<evidence type="ECO:0000256" key="7">
    <source>
        <dbReference type="RuleBase" id="RU003788"/>
    </source>
</evidence>
<dbReference type="GO" id="GO:0009253">
    <property type="term" value="P:peptidoglycan catabolic process"/>
    <property type="evidence" value="ECO:0007669"/>
    <property type="project" value="InterPro"/>
</dbReference>
<dbReference type="Pfam" id="PF00959">
    <property type="entry name" value="Phage_lysozyme"/>
    <property type="match status" value="1"/>
</dbReference>
<dbReference type="EC" id="3.2.1.17" evidence="7"/>
<comment type="catalytic activity">
    <reaction evidence="1 7">
        <text>Hydrolysis of (1-&gt;4)-beta-linkages between N-acetylmuramic acid and N-acetyl-D-glucosamine residues in a peptidoglycan and between N-acetyl-D-glucosamine residues in chitodextrins.</text>
        <dbReference type="EC" id="3.2.1.17"/>
    </reaction>
</comment>
<dbReference type="PANTHER" id="PTHR38107:SF3">
    <property type="entry name" value="LYSOZYME RRRD-RELATED"/>
    <property type="match status" value="1"/>
</dbReference>
<dbReference type="InterPro" id="IPR051018">
    <property type="entry name" value="Bacteriophage_GH24"/>
</dbReference>
<organism evidence="8 9">
    <name type="scientific">Mucilaginibacter ginsenosidivorax</name>
    <dbReference type="NCBI Taxonomy" id="862126"/>
    <lineage>
        <taxon>Bacteria</taxon>
        <taxon>Pseudomonadati</taxon>
        <taxon>Bacteroidota</taxon>
        <taxon>Sphingobacteriia</taxon>
        <taxon>Sphingobacteriales</taxon>
        <taxon>Sphingobacteriaceae</taxon>
        <taxon>Mucilaginibacter</taxon>
    </lineage>
</organism>
<dbReference type="InterPro" id="IPR033907">
    <property type="entry name" value="Endolysin_autolysin"/>
</dbReference>
<dbReference type="SUPFAM" id="SSF53955">
    <property type="entry name" value="Lysozyme-like"/>
    <property type="match status" value="1"/>
</dbReference>
<reference evidence="8 9" key="1">
    <citation type="journal article" date="2013" name="J. Microbiol.">
        <title>Mucilaginibacter ginsenosidivorax sp. nov., with ginsenoside converting activity isolated from sediment.</title>
        <authorList>
            <person name="Kim J.K."/>
            <person name="Choi T.E."/>
            <person name="Liu Q.M."/>
            <person name="Park H.Y."/>
            <person name="Yi T.H."/>
            <person name="Yoon M.H."/>
            <person name="Kim S.C."/>
            <person name="Im W.T."/>
        </authorList>
    </citation>
    <scope>NUCLEOTIDE SEQUENCE [LARGE SCALE GENOMIC DNA]</scope>
    <source>
        <strain evidence="8 9">KHI28</strain>
    </source>
</reference>
<dbReference type="InterPro" id="IPR023347">
    <property type="entry name" value="Lysozyme_dom_sf"/>
</dbReference>
<comment type="similarity">
    <text evidence="7">Belongs to the glycosyl hydrolase 24 family.</text>
</comment>
<gene>
    <name evidence="8" type="ORF">FSB76_23535</name>
</gene>
<keyword evidence="3 7" id="KW-0081">Bacteriolytic enzyme</keyword>
<dbReference type="Gene3D" id="1.10.530.40">
    <property type="match status" value="1"/>
</dbReference>